<gene>
    <name evidence="2" type="ORF">P43SY_006556</name>
</gene>
<keyword evidence="3" id="KW-1185">Reference proteome</keyword>
<name>A0AAD5LZ83_PYTIN</name>
<protein>
    <submittedName>
        <fullName evidence="2">Uncharacterized protein</fullName>
    </submittedName>
</protein>
<dbReference type="AlphaFoldDB" id="A0AAD5LZ83"/>
<evidence type="ECO:0000256" key="1">
    <source>
        <dbReference type="SAM" id="Coils"/>
    </source>
</evidence>
<accession>A0AAD5LZ83</accession>
<dbReference type="SUPFAM" id="SSF52058">
    <property type="entry name" value="L domain-like"/>
    <property type="match status" value="1"/>
</dbReference>
<feature type="coiled-coil region" evidence="1">
    <location>
        <begin position="413"/>
        <end position="481"/>
    </location>
</feature>
<dbReference type="Gene3D" id="3.80.10.10">
    <property type="entry name" value="Ribonuclease Inhibitor"/>
    <property type="match status" value="1"/>
</dbReference>
<comment type="caution">
    <text evidence="2">The sequence shown here is derived from an EMBL/GenBank/DDBJ whole genome shotgun (WGS) entry which is preliminary data.</text>
</comment>
<evidence type="ECO:0000313" key="3">
    <source>
        <dbReference type="Proteomes" id="UP001209570"/>
    </source>
</evidence>
<dbReference type="InterPro" id="IPR032675">
    <property type="entry name" value="LRR_dom_sf"/>
</dbReference>
<dbReference type="EMBL" id="JAKCXM010000251">
    <property type="protein sequence ID" value="KAJ0397457.1"/>
    <property type="molecule type" value="Genomic_DNA"/>
</dbReference>
<dbReference type="Proteomes" id="UP001209570">
    <property type="component" value="Unassembled WGS sequence"/>
</dbReference>
<sequence>MRELPASIRNVSTRELVLRKNQLVRVGTDVLANARLQSLSLSGNPLQELPSTVGDVSKLAALALENTALTKSPPWLTTWLVGRQGSQSVSLYGSPLCRDGDAVVASFCATYRGTDVPESVRTFIKGGRWEQKRFQGHEPTSRVNGWVKKRLIRENEELYELNAKHMTLEGRLQQIMDQDAPEPLDQLAFYFHQLTDLDIAPIIAVTRDDILRFTNSSDRLSFQASVFGWVDYRQVQGNKLKFALEKRFTGTPTVLLLERTWKILSSPERCAKLFNPAVRADMHLLQRINNDTVLIYRSVETESVDLALKTIYLLTRIQVPEGYMIFFRSIDPELIHFDENGVNSVLEETQQHLQNLHLDGSPVRPTPKPSTWVDMYTWIVFIEEGPLSCRFQFGGSTMSNVWLKEVLFIALRWETLTTRIKCMRSQLEELQAQFDELFVGRIAQQRSDSPNSSMLKRYKDLTELREKLAAENWELQRINQSYITIEGRFRSVWAIEAEPFLADLTFHFQPLPPLEYAKIIANARDGVLRFLRSESKFSPGVTVFGWRDRKSVGDGVLAFALEKSFPLSSYELMQRTWAILSTPTEFVKLYSPSFDVKIHMLQRVNDDTVVLYQSATIAPETYKSIFVLARVKVEDGYLLVVRSIDQDRVSFEVNSVNAMLEDLQAQQDTTRGRSVWIDNSVWVLIRDKPEAPGSCSYHFGGFAVNSAWLNEVLFITLRWEALAVEPIRLLGPQAFDDEGDGEPRET</sequence>
<proteinExistence type="predicted"/>
<evidence type="ECO:0000313" key="2">
    <source>
        <dbReference type="EMBL" id="KAJ0397457.1"/>
    </source>
</evidence>
<keyword evidence="1" id="KW-0175">Coiled coil</keyword>
<reference evidence="2" key="1">
    <citation type="submission" date="2021-12" db="EMBL/GenBank/DDBJ databases">
        <title>Prjna785345.</title>
        <authorList>
            <person name="Rujirawat T."/>
            <person name="Krajaejun T."/>
        </authorList>
    </citation>
    <scope>NUCLEOTIDE SEQUENCE</scope>
    <source>
        <strain evidence="2">Pi057C3</strain>
    </source>
</reference>
<organism evidence="2 3">
    <name type="scientific">Pythium insidiosum</name>
    <name type="common">Pythiosis disease agent</name>
    <dbReference type="NCBI Taxonomy" id="114742"/>
    <lineage>
        <taxon>Eukaryota</taxon>
        <taxon>Sar</taxon>
        <taxon>Stramenopiles</taxon>
        <taxon>Oomycota</taxon>
        <taxon>Peronosporomycetes</taxon>
        <taxon>Pythiales</taxon>
        <taxon>Pythiaceae</taxon>
        <taxon>Pythium</taxon>
    </lineage>
</organism>